<gene>
    <name evidence="1" type="ORF">GCM10011610_00560</name>
</gene>
<keyword evidence="2" id="KW-1185">Reference proteome</keyword>
<accession>A0ABQ2K2H8</accession>
<protein>
    <submittedName>
        <fullName evidence="1">Uncharacterized protein</fullName>
    </submittedName>
</protein>
<evidence type="ECO:0000313" key="1">
    <source>
        <dbReference type="EMBL" id="GGN66040.1"/>
    </source>
</evidence>
<dbReference type="Proteomes" id="UP000658127">
    <property type="component" value="Unassembled WGS sequence"/>
</dbReference>
<sequence>MSENEAQQTTPNQAATLSLAYSQDQPAIEFAQGSAIPTTIPVVDGDGRVVAVYRAEAVPQPQAQSRSFTTADHAAIYAPEHGLFDVSYASAWTLGR</sequence>
<comment type="caution">
    <text evidence="1">The sequence shown here is derived from an EMBL/GenBank/DDBJ whole genome shotgun (WGS) entry which is preliminary data.</text>
</comment>
<proteinExistence type="predicted"/>
<reference evidence="2" key="1">
    <citation type="journal article" date="2019" name="Int. J. Syst. Evol. Microbiol.">
        <title>The Global Catalogue of Microorganisms (GCM) 10K type strain sequencing project: providing services to taxonomists for standard genome sequencing and annotation.</title>
        <authorList>
            <consortium name="The Broad Institute Genomics Platform"/>
            <consortium name="The Broad Institute Genome Sequencing Center for Infectious Disease"/>
            <person name="Wu L."/>
            <person name="Ma J."/>
        </authorList>
    </citation>
    <scope>NUCLEOTIDE SEQUENCE [LARGE SCALE GENOMIC DNA]</scope>
    <source>
        <strain evidence="2">CGMCC 4.7329</strain>
    </source>
</reference>
<organism evidence="1 2">
    <name type="scientific">Nocardia rhizosphaerihabitans</name>
    <dbReference type="NCBI Taxonomy" id="1691570"/>
    <lineage>
        <taxon>Bacteria</taxon>
        <taxon>Bacillati</taxon>
        <taxon>Actinomycetota</taxon>
        <taxon>Actinomycetes</taxon>
        <taxon>Mycobacteriales</taxon>
        <taxon>Nocardiaceae</taxon>
        <taxon>Nocardia</taxon>
    </lineage>
</organism>
<dbReference type="RefSeq" id="WP_189022537.1">
    <property type="nucleotide sequence ID" value="NZ_BMNE01000001.1"/>
</dbReference>
<evidence type="ECO:0000313" key="2">
    <source>
        <dbReference type="Proteomes" id="UP000658127"/>
    </source>
</evidence>
<dbReference type="EMBL" id="BMNE01000001">
    <property type="protein sequence ID" value="GGN66040.1"/>
    <property type="molecule type" value="Genomic_DNA"/>
</dbReference>
<name>A0ABQ2K2H8_9NOCA</name>